<dbReference type="InterPro" id="IPR052024">
    <property type="entry name" value="Methanogen_methyltrans"/>
</dbReference>
<dbReference type="GO" id="GO:0006779">
    <property type="term" value="P:porphyrin-containing compound biosynthetic process"/>
    <property type="evidence" value="ECO:0007669"/>
    <property type="project" value="InterPro"/>
</dbReference>
<accession>A0A6A7KCQ9</accession>
<dbReference type="Proteomes" id="UP000440004">
    <property type="component" value="Unassembled WGS sequence"/>
</dbReference>
<dbReference type="SUPFAM" id="SSF51726">
    <property type="entry name" value="UROD/MetE-like"/>
    <property type="match status" value="1"/>
</dbReference>
<evidence type="ECO:0000259" key="1">
    <source>
        <dbReference type="Pfam" id="PF01208"/>
    </source>
</evidence>
<evidence type="ECO:0000313" key="2">
    <source>
        <dbReference type="EMBL" id="MPW27308.1"/>
    </source>
</evidence>
<organism evidence="2 3">
    <name type="scientific">Alkalibaculum sporogenes</name>
    <dbReference type="NCBI Taxonomy" id="2655001"/>
    <lineage>
        <taxon>Bacteria</taxon>
        <taxon>Bacillati</taxon>
        <taxon>Bacillota</taxon>
        <taxon>Clostridia</taxon>
        <taxon>Eubacteriales</taxon>
        <taxon>Eubacteriaceae</taxon>
        <taxon>Alkalibaculum</taxon>
    </lineage>
</organism>
<dbReference type="Gene3D" id="3.20.20.210">
    <property type="match status" value="1"/>
</dbReference>
<sequence>MSDSYQERIDRILTTVNHKEPDKVPILSMFGTYAIGYANGTLAEIEKDPRKEIEYFCAPHKDIYSDATLTSGIIADPLTARTVGSESYFASEDGQTIQNKENAPMLDSEYAKLIADPMDFIFNEMLQRKAKKLVGTTEEKHEVLKAMINRVITKGAIATELKEILKNEYNVPVLAGGYAYAAMDIVFDYMRGFKGISLDLRRRKDELEAAINALYDFSNKFMGIDPTSTSVPEFPFYATMMHVPTFLSPKQFDRFFAPTYEKLIKQIYERGGKLIIFLEGEWNNKSEFLNSLPKDFAIGIVEGDDIFEMKKKVGDNITLAGGMPVNLLQFGKKQECIDYAKKVVDECAPGGGYIFTSNRELISKGDVNKENLIAVNNFVHNYGVYK</sequence>
<feature type="domain" description="Uroporphyrinogen decarboxylase (URO-D)" evidence="1">
    <location>
        <begin position="156"/>
        <end position="381"/>
    </location>
</feature>
<protein>
    <recommendedName>
        <fullName evidence="1">Uroporphyrinogen decarboxylase (URO-D) domain-containing protein</fullName>
    </recommendedName>
</protein>
<dbReference type="InterPro" id="IPR038071">
    <property type="entry name" value="UROD/MetE-like_sf"/>
</dbReference>
<dbReference type="PANTHER" id="PTHR47099">
    <property type="entry name" value="METHYLCOBAMIDE:COM METHYLTRANSFERASE MTBA"/>
    <property type="match status" value="1"/>
</dbReference>
<dbReference type="Pfam" id="PF01208">
    <property type="entry name" value="URO-D"/>
    <property type="match status" value="1"/>
</dbReference>
<comment type="caution">
    <text evidence="2">The sequence shown here is derived from an EMBL/GenBank/DDBJ whole genome shotgun (WGS) entry which is preliminary data.</text>
</comment>
<dbReference type="InterPro" id="IPR000257">
    <property type="entry name" value="Uroporphyrinogen_deCOase"/>
</dbReference>
<name>A0A6A7KCQ9_9FIRM</name>
<keyword evidence="3" id="KW-1185">Reference proteome</keyword>
<reference evidence="2 3" key="1">
    <citation type="submission" date="2019-10" db="EMBL/GenBank/DDBJ databases">
        <title>Alkalibaculum tamaniensis sp.nov., a new alkaliphilic acetogen, isolated on methoxylated aromatics from a mud volcano.</title>
        <authorList>
            <person name="Khomyakova M.A."/>
            <person name="Merkel A.Y."/>
            <person name="Bonch-Osmolovskaya E.A."/>
            <person name="Slobodkin A.I."/>
        </authorList>
    </citation>
    <scope>NUCLEOTIDE SEQUENCE [LARGE SCALE GENOMIC DNA]</scope>
    <source>
        <strain evidence="2 3">M08DMB</strain>
    </source>
</reference>
<proteinExistence type="predicted"/>
<dbReference type="EMBL" id="WHNX01000058">
    <property type="protein sequence ID" value="MPW27308.1"/>
    <property type="molecule type" value="Genomic_DNA"/>
</dbReference>
<dbReference type="AlphaFoldDB" id="A0A6A7KCQ9"/>
<dbReference type="PANTHER" id="PTHR47099:SF1">
    <property type="entry name" value="METHYLCOBAMIDE:COM METHYLTRANSFERASE MTBA"/>
    <property type="match status" value="1"/>
</dbReference>
<dbReference type="RefSeq" id="WP_152806914.1">
    <property type="nucleotide sequence ID" value="NZ_WHNX01000058.1"/>
</dbReference>
<dbReference type="GO" id="GO:0004853">
    <property type="term" value="F:uroporphyrinogen decarboxylase activity"/>
    <property type="evidence" value="ECO:0007669"/>
    <property type="project" value="InterPro"/>
</dbReference>
<gene>
    <name evidence="2" type="ORF">GC105_16200</name>
</gene>
<evidence type="ECO:0000313" key="3">
    <source>
        <dbReference type="Proteomes" id="UP000440004"/>
    </source>
</evidence>